<evidence type="ECO:0000313" key="1">
    <source>
        <dbReference type="EMBL" id="MFH4983193.1"/>
    </source>
</evidence>
<proteinExistence type="predicted"/>
<evidence type="ECO:0000313" key="2">
    <source>
        <dbReference type="Proteomes" id="UP001608902"/>
    </source>
</evidence>
<organism evidence="1 2">
    <name type="scientific">Gnathostoma spinigerum</name>
    <dbReference type="NCBI Taxonomy" id="75299"/>
    <lineage>
        <taxon>Eukaryota</taxon>
        <taxon>Metazoa</taxon>
        <taxon>Ecdysozoa</taxon>
        <taxon>Nematoda</taxon>
        <taxon>Chromadorea</taxon>
        <taxon>Rhabditida</taxon>
        <taxon>Spirurina</taxon>
        <taxon>Gnathostomatomorpha</taxon>
        <taxon>Gnathostomatoidea</taxon>
        <taxon>Gnathostomatidae</taxon>
        <taxon>Gnathostoma</taxon>
    </lineage>
</organism>
<sequence length="79" mass="8743">MESDSRNNKVTIVSDSFPPIELPPAPVIDGIRTYNFVIEYETSEEFFGKDISKLISFQLEGSGVSLTQQPTDSIRTTAS</sequence>
<dbReference type="AlphaFoldDB" id="A0ABD6ETQ0"/>
<accession>A0ABD6ETQ0</accession>
<protein>
    <submittedName>
        <fullName evidence="1">Uncharacterized protein</fullName>
    </submittedName>
</protein>
<gene>
    <name evidence="1" type="ORF">AB6A40_009902</name>
</gene>
<reference evidence="1 2" key="1">
    <citation type="submission" date="2024-08" db="EMBL/GenBank/DDBJ databases">
        <title>Gnathostoma spinigerum genome.</title>
        <authorList>
            <person name="Gonzalez-Bertolin B."/>
            <person name="Monzon S."/>
            <person name="Zaballos A."/>
            <person name="Jimenez P."/>
            <person name="Dekumyoy P."/>
            <person name="Varona S."/>
            <person name="Cuesta I."/>
            <person name="Sumanam S."/>
            <person name="Adisakwattana P."/>
            <person name="Gasser R.B."/>
            <person name="Hernandez-Gonzalez A."/>
            <person name="Young N.D."/>
            <person name="Perteguer M.J."/>
        </authorList>
    </citation>
    <scope>NUCLEOTIDE SEQUENCE [LARGE SCALE GENOMIC DNA]</scope>
    <source>
        <strain evidence="1">AL3</strain>
        <tissue evidence="1">Liver</tissue>
    </source>
</reference>
<comment type="caution">
    <text evidence="1">The sequence shown here is derived from an EMBL/GenBank/DDBJ whole genome shotgun (WGS) entry which is preliminary data.</text>
</comment>
<name>A0ABD6ETQ0_9BILA</name>
<dbReference type="Proteomes" id="UP001608902">
    <property type="component" value="Unassembled WGS sequence"/>
</dbReference>
<dbReference type="EMBL" id="JBGFUD010011391">
    <property type="protein sequence ID" value="MFH4983193.1"/>
    <property type="molecule type" value="Genomic_DNA"/>
</dbReference>
<keyword evidence="2" id="KW-1185">Reference proteome</keyword>